<dbReference type="GeneID" id="96904769"/>
<proteinExistence type="predicted"/>
<evidence type="ECO:0000313" key="4">
    <source>
        <dbReference type="Proteomes" id="UP000001640"/>
    </source>
</evidence>
<protein>
    <submittedName>
        <fullName evidence="3">Uncharacterized protein</fullName>
    </submittedName>
</protein>
<gene>
    <name evidence="3" type="primary">NCAS0G02160</name>
    <name evidence="3" type="ordered locus">NCAS_0G02160</name>
</gene>
<organism evidence="3 4">
    <name type="scientific">Naumovozyma castellii</name>
    <name type="common">Yeast</name>
    <name type="synonym">Saccharomyces castellii</name>
    <dbReference type="NCBI Taxonomy" id="27288"/>
    <lineage>
        <taxon>Eukaryota</taxon>
        <taxon>Fungi</taxon>
        <taxon>Dikarya</taxon>
        <taxon>Ascomycota</taxon>
        <taxon>Saccharomycotina</taxon>
        <taxon>Saccharomycetes</taxon>
        <taxon>Saccharomycetales</taxon>
        <taxon>Saccharomycetaceae</taxon>
        <taxon>Naumovozyma</taxon>
    </lineage>
</organism>
<dbReference type="RefSeq" id="XP_003677456.1">
    <property type="nucleotide sequence ID" value="XM_003677408.1"/>
</dbReference>
<evidence type="ECO:0000256" key="1">
    <source>
        <dbReference type="SAM" id="Coils"/>
    </source>
</evidence>
<feature type="transmembrane region" description="Helical" evidence="2">
    <location>
        <begin position="115"/>
        <end position="139"/>
    </location>
</feature>
<feature type="transmembrane region" description="Helical" evidence="2">
    <location>
        <begin position="216"/>
        <end position="235"/>
    </location>
</feature>
<keyword evidence="2" id="KW-1133">Transmembrane helix</keyword>
<dbReference type="HOGENOM" id="CLU_074623_0_0_1"/>
<dbReference type="KEGG" id="ncs:NCAS_0G02160"/>
<dbReference type="Proteomes" id="UP000001640">
    <property type="component" value="Chromosome 7"/>
</dbReference>
<accession>G0VI69</accession>
<dbReference type="OrthoDB" id="4060403at2759"/>
<dbReference type="EMBL" id="HE576758">
    <property type="protein sequence ID" value="CCC71103.1"/>
    <property type="molecule type" value="Genomic_DNA"/>
</dbReference>
<dbReference type="eggNOG" id="ENOG502RZCQ">
    <property type="taxonomic scope" value="Eukaryota"/>
</dbReference>
<keyword evidence="4" id="KW-1185">Reference proteome</keyword>
<dbReference type="FunCoup" id="G0VI69">
    <property type="interactions" value="23"/>
</dbReference>
<reference key="2">
    <citation type="submission" date="2011-08" db="EMBL/GenBank/DDBJ databases">
        <title>Genome sequence of Naumovozyma castellii.</title>
        <authorList>
            <person name="Gordon J.L."/>
            <person name="Armisen D."/>
            <person name="Proux-Wera E."/>
            <person name="OhEigeartaigh S.S."/>
            <person name="Byrne K.P."/>
            <person name="Wolfe K.H."/>
        </authorList>
    </citation>
    <scope>NUCLEOTIDE SEQUENCE</scope>
    <source>
        <strain>Type strain:CBS 4309</strain>
    </source>
</reference>
<evidence type="ECO:0000313" key="3">
    <source>
        <dbReference type="EMBL" id="CCC71103.1"/>
    </source>
</evidence>
<dbReference type="InParanoid" id="G0VI69"/>
<name>G0VI69_NAUCA</name>
<keyword evidence="2" id="KW-0472">Membrane</keyword>
<sequence>MNPHKPRREIRNTLEAFIAESNRRIARSERDARRLNEEQGVNHIEESLLNALNGAMHTFAQELEHQFEAIEMEELQHNRNNDPFHVNPPPPPLDRLRNLNLPAQERRPVSWFRRFIRNILMFDYLLMVMLFPFSIYNLIKSGFNCITFSESDFLWDILFYFRFVGPTLVPTNMNIRITDEEDIVTFGLLGTFHNVVIYYTEPLLRRIVRFHNHKWLIRMYSIMVKIVTACLYLTYGLSGTTYLLLASFFFSLVMGWTLMRRYRAVYAIVAHDLGQ</sequence>
<feature type="transmembrane region" description="Helical" evidence="2">
    <location>
        <begin position="241"/>
        <end position="259"/>
    </location>
</feature>
<feature type="coiled-coil region" evidence="1">
    <location>
        <begin position="18"/>
        <end position="80"/>
    </location>
</feature>
<dbReference type="AlphaFoldDB" id="G0VI69"/>
<reference evidence="3 4" key="1">
    <citation type="journal article" date="2011" name="Proc. Natl. Acad. Sci. U.S.A.">
        <title>Evolutionary erosion of yeast sex chromosomes by mating-type switching accidents.</title>
        <authorList>
            <person name="Gordon J.L."/>
            <person name="Armisen D."/>
            <person name="Proux-Wera E."/>
            <person name="Oheigeartaigh S.S."/>
            <person name="Byrne K.P."/>
            <person name="Wolfe K.H."/>
        </authorList>
    </citation>
    <scope>NUCLEOTIDE SEQUENCE [LARGE SCALE GENOMIC DNA]</scope>
    <source>
        <strain evidence="4">ATCC 76901 / BCRC 22586 / CBS 4309 / NBRC 1992 / NRRL Y-12630</strain>
    </source>
</reference>
<keyword evidence="2" id="KW-0812">Transmembrane</keyword>
<evidence type="ECO:0000256" key="2">
    <source>
        <dbReference type="SAM" id="Phobius"/>
    </source>
</evidence>
<keyword evidence="1" id="KW-0175">Coiled coil</keyword>